<name>A0A1F6BIQ0_9BACT</name>
<protein>
    <recommendedName>
        <fullName evidence="8">DNA recombination protein RmuC</fullName>
    </recommendedName>
</protein>
<evidence type="ECO:0000313" key="6">
    <source>
        <dbReference type="EMBL" id="OGG36780.1"/>
    </source>
</evidence>
<feature type="transmembrane region" description="Helical" evidence="5">
    <location>
        <begin position="6"/>
        <end position="25"/>
    </location>
</feature>
<evidence type="ECO:0000256" key="5">
    <source>
        <dbReference type="SAM" id="Phobius"/>
    </source>
</evidence>
<evidence type="ECO:0000256" key="1">
    <source>
        <dbReference type="ARBA" id="ARBA00003416"/>
    </source>
</evidence>
<dbReference type="STRING" id="1798468.A2110_01065"/>
<proteinExistence type="inferred from homology"/>
<dbReference type="AlphaFoldDB" id="A0A1F6BIQ0"/>
<evidence type="ECO:0000313" key="7">
    <source>
        <dbReference type="Proteomes" id="UP000176273"/>
    </source>
</evidence>
<gene>
    <name evidence="6" type="ORF">A2110_01065</name>
</gene>
<comment type="similarity">
    <text evidence="2">Belongs to the RmuC family.</text>
</comment>
<keyword evidence="5" id="KW-0812">Transmembrane</keyword>
<dbReference type="PANTHER" id="PTHR30563:SF0">
    <property type="entry name" value="DNA RECOMBINATION PROTEIN RMUC"/>
    <property type="match status" value="1"/>
</dbReference>
<dbReference type="PANTHER" id="PTHR30563">
    <property type="entry name" value="DNA RECOMBINATION PROTEIN RMUC"/>
    <property type="match status" value="1"/>
</dbReference>
<sequence length="340" mass="38379">MEFGAFLTLLIVILAGFGAVIFVITRRGKKPAEDQSFLMLQGQLGDMQRAVQEAVKTQFTESQKLIRDITRQLTEVREGNKQVFDVAAQLKNLEQVLKNQKQRGSLGEEGLALILGNILPPDAYKLQYAFANGEAVDAAIFTKDGIIPVDAKFSLDNYIRITEEKDEEKKAELEKQFRNDLKRRIDETSKYIRPQEGTLPFAFMYIPAEPIYYDLLVNEVGSVKANTRSLIEYAYKDKNVIIVSPTTFAAYLQSVLYGFRAFKIEESAKLIGKWVESLGRHVASYDMYFKKIGASLGTTVSHYNSATKELQKIDRDVLRITGNSPGIEPLELEKPKADEE</sequence>
<evidence type="ECO:0000256" key="2">
    <source>
        <dbReference type="ARBA" id="ARBA00009840"/>
    </source>
</evidence>
<comment type="function">
    <text evidence="1">Involved in DNA recombination.</text>
</comment>
<keyword evidence="5" id="KW-0472">Membrane</keyword>
<dbReference type="EMBL" id="MFKH01000016">
    <property type="protein sequence ID" value="OGG36780.1"/>
    <property type="molecule type" value="Genomic_DNA"/>
</dbReference>
<evidence type="ECO:0008006" key="8">
    <source>
        <dbReference type="Google" id="ProtNLM"/>
    </source>
</evidence>
<dbReference type="GO" id="GO:0006310">
    <property type="term" value="P:DNA recombination"/>
    <property type="evidence" value="ECO:0007669"/>
    <property type="project" value="UniProtKB-KW"/>
</dbReference>
<evidence type="ECO:0000256" key="3">
    <source>
        <dbReference type="ARBA" id="ARBA00023054"/>
    </source>
</evidence>
<dbReference type="Pfam" id="PF02646">
    <property type="entry name" value="RmuC"/>
    <property type="match status" value="1"/>
</dbReference>
<reference evidence="6 7" key="1">
    <citation type="journal article" date="2016" name="Nat. Commun.">
        <title>Thousands of microbial genomes shed light on interconnected biogeochemical processes in an aquifer system.</title>
        <authorList>
            <person name="Anantharaman K."/>
            <person name="Brown C.T."/>
            <person name="Hug L.A."/>
            <person name="Sharon I."/>
            <person name="Castelle C.J."/>
            <person name="Probst A.J."/>
            <person name="Thomas B.C."/>
            <person name="Singh A."/>
            <person name="Wilkins M.J."/>
            <person name="Karaoz U."/>
            <person name="Brodie E.L."/>
            <person name="Williams K.H."/>
            <person name="Hubbard S.S."/>
            <person name="Banfield J.F."/>
        </authorList>
    </citation>
    <scope>NUCLEOTIDE SEQUENCE [LARGE SCALE GENOMIC DNA]</scope>
</reference>
<evidence type="ECO:0000256" key="4">
    <source>
        <dbReference type="ARBA" id="ARBA00023172"/>
    </source>
</evidence>
<comment type="caution">
    <text evidence="6">The sequence shown here is derived from an EMBL/GenBank/DDBJ whole genome shotgun (WGS) entry which is preliminary data.</text>
</comment>
<keyword evidence="5" id="KW-1133">Transmembrane helix</keyword>
<dbReference type="InterPro" id="IPR003798">
    <property type="entry name" value="DNA_recombination_RmuC"/>
</dbReference>
<accession>A0A1F6BIQ0</accession>
<keyword evidence="4" id="KW-0233">DNA recombination</keyword>
<organism evidence="6 7">
    <name type="scientific">Candidatus Jorgensenbacteria bacterium GWA1_54_12</name>
    <dbReference type="NCBI Taxonomy" id="1798468"/>
    <lineage>
        <taxon>Bacteria</taxon>
        <taxon>Candidatus Joergenseniibacteriota</taxon>
    </lineage>
</organism>
<dbReference type="Proteomes" id="UP000176273">
    <property type="component" value="Unassembled WGS sequence"/>
</dbReference>
<keyword evidence="3" id="KW-0175">Coiled coil</keyword>